<feature type="region of interest" description="Disordered" evidence="5">
    <location>
        <begin position="295"/>
        <end position="323"/>
    </location>
</feature>
<evidence type="ECO:0000313" key="8">
    <source>
        <dbReference type="Proteomes" id="UP000234342"/>
    </source>
</evidence>
<evidence type="ECO:0000256" key="4">
    <source>
        <dbReference type="ARBA" id="ARBA00023163"/>
    </source>
</evidence>
<dbReference type="PROSITE" id="PS50931">
    <property type="entry name" value="HTH_LYSR"/>
    <property type="match status" value="1"/>
</dbReference>
<dbReference type="GO" id="GO:0032993">
    <property type="term" value="C:protein-DNA complex"/>
    <property type="evidence" value="ECO:0007669"/>
    <property type="project" value="TreeGrafter"/>
</dbReference>
<evidence type="ECO:0000256" key="5">
    <source>
        <dbReference type="SAM" id="MobiDB-lite"/>
    </source>
</evidence>
<reference evidence="8" key="1">
    <citation type="submission" date="2017-03" db="EMBL/GenBank/DDBJ databases">
        <authorList>
            <person name="Monnet C."/>
        </authorList>
    </citation>
    <scope>NUCLEOTIDE SEQUENCE [LARGE SCALE GENOMIC DNA]</scope>
    <source>
        <strain evidence="8">P10</strain>
    </source>
</reference>
<gene>
    <name evidence="7" type="ORF">BANT10_02583</name>
</gene>
<dbReference type="EMBL" id="FXZE01000012">
    <property type="protein sequence ID" value="SMX93493.1"/>
    <property type="molecule type" value="Genomic_DNA"/>
</dbReference>
<dbReference type="Proteomes" id="UP000234342">
    <property type="component" value="Unassembled WGS sequence"/>
</dbReference>
<organism evidence="7 8">
    <name type="scientific">Brevibacterium antiquum</name>
    <dbReference type="NCBI Taxonomy" id="234835"/>
    <lineage>
        <taxon>Bacteria</taxon>
        <taxon>Bacillati</taxon>
        <taxon>Actinomycetota</taxon>
        <taxon>Actinomycetes</taxon>
        <taxon>Micrococcales</taxon>
        <taxon>Brevibacteriaceae</taxon>
        <taxon>Brevibacterium</taxon>
    </lineage>
</organism>
<dbReference type="InterPro" id="IPR005119">
    <property type="entry name" value="LysR_subst-bd"/>
</dbReference>
<keyword evidence="8" id="KW-1185">Reference proteome</keyword>
<evidence type="ECO:0000256" key="3">
    <source>
        <dbReference type="ARBA" id="ARBA00023125"/>
    </source>
</evidence>
<keyword evidence="3 7" id="KW-0238">DNA-binding</keyword>
<keyword evidence="2" id="KW-0805">Transcription regulation</keyword>
<sequence>MDVKHIKAFLVVAEELHFGRAAERLRMTQPPVSRLIRNLEREMSAQLFERSTRTVRLTAAGEALVEPARNILISYQLAEAAVTAAGQGEIGHLRLGFTGIATHTLVGRLSKLVRNTHPGIHLSLQSSSFALPAMDSVADGTFDLAFGHYPFVPQSVSTRTIAEESVVVAVHNDHPLASRQSVSMAELRDEDFITLPPNPGSTTIERLYTLAQAAGFSPNVAQVAPDSWTILSLVGAEFGCSVTVSSVPRNFTFPNVSFIPLDDAQGPFPLLMAWRKYDDSPALREVLRLSEHLFPTSSGSAQSTGDDESELTQPNDRLCPEGP</sequence>
<accession>A0A2H1K1A5</accession>
<dbReference type="FunFam" id="1.10.10.10:FF:000001">
    <property type="entry name" value="LysR family transcriptional regulator"/>
    <property type="match status" value="1"/>
</dbReference>
<proteinExistence type="inferred from homology"/>
<dbReference type="CDD" id="cd08414">
    <property type="entry name" value="PBP2_LTTR_aromatics_like"/>
    <property type="match status" value="1"/>
</dbReference>
<evidence type="ECO:0000313" key="7">
    <source>
        <dbReference type="EMBL" id="SMX93493.1"/>
    </source>
</evidence>
<evidence type="ECO:0000259" key="6">
    <source>
        <dbReference type="PROSITE" id="PS50931"/>
    </source>
</evidence>
<dbReference type="PANTHER" id="PTHR30346">
    <property type="entry name" value="TRANSCRIPTIONAL DUAL REGULATOR HCAR-RELATED"/>
    <property type="match status" value="1"/>
</dbReference>
<dbReference type="GO" id="GO:0003677">
    <property type="term" value="F:DNA binding"/>
    <property type="evidence" value="ECO:0007669"/>
    <property type="project" value="UniProtKB-KW"/>
</dbReference>
<dbReference type="SUPFAM" id="SSF46785">
    <property type="entry name" value="Winged helix' DNA-binding domain"/>
    <property type="match status" value="1"/>
</dbReference>
<dbReference type="InterPro" id="IPR036388">
    <property type="entry name" value="WH-like_DNA-bd_sf"/>
</dbReference>
<feature type="domain" description="HTH lysR-type" evidence="6">
    <location>
        <begin position="1"/>
        <end position="58"/>
    </location>
</feature>
<dbReference type="RefSeq" id="WP_101643905.1">
    <property type="nucleotide sequence ID" value="NZ_FXZE01000012.1"/>
</dbReference>
<protein>
    <submittedName>
        <fullName evidence="7">DNA-binding transcriptional regulator, LysR family</fullName>
    </submittedName>
</protein>
<feature type="compositionally biased region" description="Polar residues" evidence="5">
    <location>
        <begin position="295"/>
        <end position="304"/>
    </location>
</feature>
<dbReference type="GO" id="GO:0003700">
    <property type="term" value="F:DNA-binding transcription factor activity"/>
    <property type="evidence" value="ECO:0007669"/>
    <property type="project" value="InterPro"/>
</dbReference>
<keyword evidence="4" id="KW-0804">Transcription</keyword>
<dbReference type="AlphaFoldDB" id="A0A2H1K1A5"/>
<dbReference type="Pfam" id="PF00126">
    <property type="entry name" value="HTH_1"/>
    <property type="match status" value="1"/>
</dbReference>
<comment type="similarity">
    <text evidence="1">Belongs to the LysR transcriptional regulatory family.</text>
</comment>
<evidence type="ECO:0000256" key="2">
    <source>
        <dbReference type="ARBA" id="ARBA00023015"/>
    </source>
</evidence>
<dbReference type="PANTHER" id="PTHR30346:SF0">
    <property type="entry name" value="HCA OPERON TRANSCRIPTIONAL ACTIVATOR HCAR"/>
    <property type="match status" value="1"/>
</dbReference>
<evidence type="ECO:0000256" key="1">
    <source>
        <dbReference type="ARBA" id="ARBA00009437"/>
    </source>
</evidence>
<dbReference type="Gene3D" id="3.40.190.10">
    <property type="entry name" value="Periplasmic binding protein-like II"/>
    <property type="match status" value="2"/>
</dbReference>
<dbReference type="InterPro" id="IPR036390">
    <property type="entry name" value="WH_DNA-bd_sf"/>
</dbReference>
<dbReference type="Pfam" id="PF03466">
    <property type="entry name" value="LysR_substrate"/>
    <property type="match status" value="1"/>
</dbReference>
<name>A0A2H1K1A5_9MICO</name>
<dbReference type="SUPFAM" id="SSF53850">
    <property type="entry name" value="Periplasmic binding protein-like II"/>
    <property type="match status" value="1"/>
</dbReference>
<dbReference type="InterPro" id="IPR000847">
    <property type="entry name" value="LysR_HTH_N"/>
</dbReference>
<dbReference type="PRINTS" id="PR00039">
    <property type="entry name" value="HTHLYSR"/>
</dbReference>
<dbReference type="Gene3D" id="1.10.10.10">
    <property type="entry name" value="Winged helix-like DNA-binding domain superfamily/Winged helix DNA-binding domain"/>
    <property type="match status" value="1"/>
</dbReference>